<feature type="transmembrane region" description="Helical" evidence="17">
    <location>
        <begin position="277"/>
        <end position="302"/>
    </location>
</feature>
<organism evidence="18 19">
    <name type="scientific">Levilinea saccharolytica</name>
    <dbReference type="NCBI Taxonomy" id="229921"/>
    <lineage>
        <taxon>Bacteria</taxon>
        <taxon>Bacillati</taxon>
        <taxon>Chloroflexota</taxon>
        <taxon>Anaerolineae</taxon>
        <taxon>Anaerolineales</taxon>
        <taxon>Anaerolineaceae</taxon>
        <taxon>Levilinea</taxon>
    </lineage>
</organism>
<feature type="transmembrane region" description="Helical" evidence="17">
    <location>
        <begin position="314"/>
        <end position="339"/>
    </location>
</feature>
<feature type="transmembrane region" description="Helical" evidence="17">
    <location>
        <begin position="89"/>
        <end position="108"/>
    </location>
</feature>
<keyword evidence="3" id="KW-0808">Transferase</keyword>
<dbReference type="AlphaFoldDB" id="A0A0P6XVS0"/>
<dbReference type="EC" id="2.4.99.28" evidence="14"/>
<evidence type="ECO:0000256" key="5">
    <source>
        <dbReference type="ARBA" id="ARBA00022960"/>
    </source>
</evidence>
<gene>
    <name evidence="18" type="ORF">ADN01_11255</name>
</gene>
<keyword evidence="7 17" id="KW-1133">Transmembrane helix</keyword>
<dbReference type="STRING" id="229921.ADN01_11255"/>
<evidence type="ECO:0000256" key="16">
    <source>
        <dbReference type="ARBA" id="ARBA00049966"/>
    </source>
</evidence>
<dbReference type="EMBL" id="LGCM01000039">
    <property type="protein sequence ID" value="KPL80701.1"/>
    <property type="molecule type" value="Genomic_DNA"/>
</dbReference>
<dbReference type="GO" id="GO:0005886">
    <property type="term" value="C:plasma membrane"/>
    <property type="evidence" value="ECO:0007669"/>
    <property type="project" value="TreeGrafter"/>
</dbReference>
<dbReference type="InterPro" id="IPR001182">
    <property type="entry name" value="FtsW/RodA"/>
</dbReference>
<keyword evidence="19" id="KW-1185">Reference proteome</keyword>
<protein>
    <recommendedName>
        <fullName evidence="12">Probable peptidoglycan glycosyltransferase FtsW</fullName>
        <ecNumber evidence="14">2.4.99.28</ecNumber>
    </recommendedName>
    <alternativeName>
        <fullName evidence="13">Cell division protein FtsW</fullName>
    </alternativeName>
    <alternativeName>
        <fullName evidence="10">Cell wall polymerase</fullName>
    </alternativeName>
    <alternativeName>
        <fullName evidence="9">Peptidoglycan polymerase</fullName>
    </alternativeName>
</protein>
<keyword evidence="2" id="KW-0328">Glycosyltransferase</keyword>
<accession>A0A0P6XVS0</accession>
<name>A0A0P6XVS0_9CHLR</name>
<dbReference type="Proteomes" id="UP000050501">
    <property type="component" value="Unassembled WGS sequence"/>
</dbReference>
<comment type="caution">
    <text evidence="18">The sequence shown here is derived from an EMBL/GenBank/DDBJ whole genome shotgun (WGS) entry which is preliminary data.</text>
</comment>
<dbReference type="RefSeq" id="WP_075071145.1">
    <property type="nucleotide sequence ID" value="NZ_LGCM01000039.1"/>
</dbReference>
<dbReference type="GO" id="GO:0009252">
    <property type="term" value="P:peptidoglycan biosynthetic process"/>
    <property type="evidence" value="ECO:0007669"/>
    <property type="project" value="UniProtKB-KW"/>
</dbReference>
<feature type="transmembrane region" description="Helical" evidence="17">
    <location>
        <begin position="176"/>
        <end position="193"/>
    </location>
</feature>
<dbReference type="Pfam" id="PF01098">
    <property type="entry name" value="FTSW_RODA_SPOVE"/>
    <property type="match status" value="1"/>
</dbReference>
<feature type="transmembrane region" description="Helical" evidence="17">
    <location>
        <begin position="151"/>
        <end position="170"/>
    </location>
</feature>
<evidence type="ECO:0000256" key="11">
    <source>
        <dbReference type="ARBA" id="ARBA00038053"/>
    </source>
</evidence>
<comment type="catalytic activity">
    <reaction evidence="15">
        <text>[GlcNAc-(1-&gt;4)-Mur2Ac(oyl-L-Ala-gamma-D-Glu-L-Lys-D-Ala-D-Ala)](n)-di-trans,octa-cis-undecaprenyl diphosphate + beta-D-GlcNAc-(1-&gt;4)-Mur2Ac(oyl-L-Ala-gamma-D-Glu-L-Lys-D-Ala-D-Ala)-di-trans,octa-cis-undecaprenyl diphosphate = [GlcNAc-(1-&gt;4)-Mur2Ac(oyl-L-Ala-gamma-D-Glu-L-Lys-D-Ala-D-Ala)](n+1)-di-trans,octa-cis-undecaprenyl diphosphate + di-trans,octa-cis-undecaprenyl diphosphate + H(+)</text>
        <dbReference type="Rhea" id="RHEA:23708"/>
        <dbReference type="Rhea" id="RHEA-COMP:9602"/>
        <dbReference type="Rhea" id="RHEA-COMP:9603"/>
        <dbReference type="ChEBI" id="CHEBI:15378"/>
        <dbReference type="ChEBI" id="CHEBI:58405"/>
        <dbReference type="ChEBI" id="CHEBI:60033"/>
        <dbReference type="ChEBI" id="CHEBI:78435"/>
        <dbReference type="EC" id="2.4.99.28"/>
    </reaction>
</comment>
<keyword evidence="4 17" id="KW-0812">Transmembrane</keyword>
<evidence type="ECO:0000256" key="13">
    <source>
        <dbReference type="ARBA" id="ARBA00041418"/>
    </source>
</evidence>
<dbReference type="GO" id="GO:0008955">
    <property type="term" value="F:peptidoglycan glycosyltransferase activity"/>
    <property type="evidence" value="ECO:0007669"/>
    <property type="project" value="UniProtKB-EC"/>
</dbReference>
<evidence type="ECO:0000256" key="2">
    <source>
        <dbReference type="ARBA" id="ARBA00022676"/>
    </source>
</evidence>
<evidence type="ECO:0000256" key="10">
    <source>
        <dbReference type="ARBA" id="ARBA00033270"/>
    </source>
</evidence>
<evidence type="ECO:0000256" key="4">
    <source>
        <dbReference type="ARBA" id="ARBA00022692"/>
    </source>
</evidence>
<feature type="transmembrane region" description="Helical" evidence="17">
    <location>
        <begin position="20"/>
        <end position="42"/>
    </location>
</feature>
<evidence type="ECO:0000313" key="18">
    <source>
        <dbReference type="EMBL" id="KPL80701.1"/>
    </source>
</evidence>
<comment type="similarity">
    <text evidence="11">Belongs to the SEDS family. FtsW subfamily.</text>
</comment>
<evidence type="ECO:0000313" key="19">
    <source>
        <dbReference type="Proteomes" id="UP000050501"/>
    </source>
</evidence>
<evidence type="ECO:0000256" key="15">
    <source>
        <dbReference type="ARBA" id="ARBA00049902"/>
    </source>
</evidence>
<evidence type="ECO:0000256" key="12">
    <source>
        <dbReference type="ARBA" id="ARBA00041185"/>
    </source>
</evidence>
<sequence>MGQSTFVRPAAVSARRNLRLAVDVPLLLAVIALALIGLMAIYSASWKAGMAQENGSTTYFLVRQAVFVVLGLAVMGAAYFLDYRWLKRFVVPMMGVTLVALAVVITIAKIKGEVNGRSLVEGSVQPSELAKLMTVLYLSVWMNSRKDSINSISAGLLPMLGIMGLMAGLIMIQPDMSVAFTILIMGGIMLFLAGGNFRIITTFLIMVSTVGLVVVRLYSTGSNRMGSYIEGLKDLLNASNHVQRALEAVARGGVFGVGLGNSLTKNTGLPFGWTDSVFAVLVEEAGLIGGLVVIALYGLILWRGLRIAERTPDFLGKLLASGVTLWITLEALLNIAVLFGLLPFTGNALPFLSYGGSSLITIFAGIGLLLNVNRIGMQDSGTSGGKTFGAVVDLRWRDGRRRVSRTVRAASPRG</sequence>
<comment type="function">
    <text evidence="16">Peptidoglycan polymerase that is essential for cell division.</text>
</comment>
<feature type="transmembrane region" description="Helical" evidence="17">
    <location>
        <begin position="200"/>
        <end position="218"/>
    </location>
</feature>
<feature type="transmembrane region" description="Helical" evidence="17">
    <location>
        <begin position="62"/>
        <end position="82"/>
    </location>
</feature>
<evidence type="ECO:0000256" key="8">
    <source>
        <dbReference type="ARBA" id="ARBA00023136"/>
    </source>
</evidence>
<keyword evidence="6" id="KW-0573">Peptidoglycan synthesis</keyword>
<evidence type="ECO:0000256" key="9">
    <source>
        <dbReference type="ARBA" id="ARBA00032370"/>
    </source>
</evidence>
<dbReference type="PANTHER" id="PTHR30474:SF2">
    <property type="entry name" value="PEPTIDOGLYCAN GLYCOSYLTRANSFERASE FTSW-RELATED"/>
    <property type="match status" value="1"/>
</dbReference>
<evidence type="ECO:0000256" key="6">
    <source>
        <dbReference type="ARBA" id="ARBA00022984"/>
    </source>
</evidence>
<evidence type="ECO:0000256" key="7">
    <source>
        <dbReference type="ARBA" id="ARBA00022989"/>
    </source>
</evidence>
<evidence type="ECO:0000256" key="3">
    <source>
        <dbReference type="ARBA" id="ARBA00022679"/>
    </source>
</evidence>
<feature type="transmembrane region" description="Helical" evidence="17">
    <location>
        <begin position="351"/>
        <end position="370"/>
    </location>
</feature>
<proteinExistence type="inferred from homology"/>
<keyword evidence="5" id="KW-0133">Cell shape</keyword>
<evidence type="ECO:0000256" key="14">
    <source>
        <dbReference type="ARBA" id="ARBA00044770"/>
    </source>
</evidence>
<keyword evidence="8 17" id="KW-0472">Membrane</keyword>
<reference evidence="18 19" key="1">
    <citation type="submission" date="2015-07" db="EMBL/GenBank/DDBJ databases">
        <title>Genome sequence of Levilinea saccharolytica DSM 16555.</title>
        <authorList>
            <person name="Hemp J."/>
            <person name="Ward L.M."/>
            <person name="Pace L.A."/>
            <person name="Fischer W.W."/>
        </authorList>
    </citation>
    <scope>NUCLEOTIDE SEQUENCE [LARGE SCALE GENOMIC DNA]</scope>
    <source>
        <strain evidence="18 19">KIBI-1</strain>
    </source>
</reference>
<dbReference type="GO" id="GO:0008360">
    <property type="term" value="P:regulation of cell shape"/>
    <property type="evidence" value="ECO:0007669"/>
    <property type="project" value="UniProtKB-KW"/>
</dbReference>
<comment type="subcellular location">
    <subcellularLocation>
        <location evidence="1">Membrane</location>
        <topology evidence="1">Multi-pass membrane protein</topology>
    </subcellularLocation>
</comment>
<dbReference type="GO" id="GO:0032153">
    <property type="term" value="C:cell division site"/>
    <property type="evidence" value="ECO:0007669"/>
    <property type="project" value="TreeGrafter"/>
</dbReference>
<dbReference type="GO" id="GO:0015648">
    <property type="term" value="F:lipid-linked peptidoglycan transporter activity"/>
    <property type="evidence" value="ECO:0007669"/>
    <property type="project" value="TreeGrafter"/>
</dbReference>
<dbReference type="GO" id="GO:0051301">
    <property type="term" value="P:cell division"/>
    <property type="evidence" value="ECO:0007669"/>
    <property type="project" value="InterPro"/>
</dbReference>
<evidence type="ECO:0000256" key="17">
    <source>
        <dbReference type="SAM" id="Phobius"/>
    </source>
</evidence>
<dbReference type="PANTHER" id="PTHR30474">
    <property type="entry name" value="CELL CYCLE PROTEIN"/>
    <property type="match status" value="1"/>
</dbReference>
<evidence type="ECO:0000256" key="1">
    <source>
        <dbReference type="ARBA" id="ARBA00004141"/>
    </source>
</evidence>